<feature type="non-terminal residue" evidence="1">
    <location>
        <position position="25"/>
    </location>
</feature>
<sequence length="25" mass="2686">MLIDFGWLDGIACRIAEGIALVGDH</sequence>
<organism evidence="1 3">
    <name type="scientific">Nitrosospira multiformis</name>
    <dbReference type="NCBI Taxonomy" id="1231"/>
    <lineage>
        <taxon>Bacteria</taxon>
        <taxon>Pseudomonadati</taxon>
        <taxon>Pseudomonadota</taxon>
        <taxon>Betaproteobacteria</taxon>
        <taxon>Nitrosomonadales</taxon>
        <taxon>Nitrosomonadaceae</taxon>
        <taxon>Nitrosospira</taxon>
    </lineage>
</organism>
<evidence type="ECO:0000313" key="2">
    <source>
        <dbReference type="EMBL" id="SEO12371.1"/>
    </source>
</evidence>
<dbReference type="EMBL" id="FOCT01000012">
    <property type="protein sequence ID" value="SEO12371.1"/>
    <property type="molecule type" value="Genomic_DNA"/>
</dbReference>
<dbReference type="Proteomes" id="UP000183898">
    <property type="component" value="Unassembled WGS sequence"/>
</dbReference>
<dbReference type="AlphaFoldDB" id="A0A1H8LL43"/>
<protein>
    <submittedName>
        <fullName evidence="1">Uncharacterized protein</fullName>
    </submittedName>
</protein>
<name>A0A1H8LL43_9PROT</name>
<gene>
    <name evidence="1" type="ORF">SAMN05216404_110132</name>
    <name evidence="2" type="ORF">SAMN05216404_1121</name>
</gene>
<dbReference type="EMBL" id="FOCT01000010">
    <property type="protein sequence ID" value="SEO05526.1"/>
    <property type="molecule type" value="Genomic_DNA"/>
</dbReference>
<evidence type="ECO:0000313" key="3">
    <source>
        <dbReference type="Proteomes" id="UP000183898"/>
    </source>
</evidence>
<accession>A0A1H8LL43</accession>
<proteinExistence type="predicted"/>
<reference evidence="1 3" key="1">
    <citation type="submission" date="2016-10" db="EMBL/GenBank/DDBJ databases">
        <authorList>
            <person name="de Groot N.N."/>
        </authorList>
    </citation>
    <scope>NUCLEOTIDE SEQUENCE [LARGE SCALE GENOMIC DNA]</scope>
    <source>
        <strain evidence="1 3">Nl18</strain>
    </source>
</reference>
<evidence type="ECO:0000313" key="1">
    <source>
        <dbReference type="EMBL" id="SEO05526.1"/>
    </source>
</evidence>